<proteinExistence type="predicted"/>
<comment type="caution">
    <text evidence="1">The sequence shown here is derived from an EMBL/GenBank/DDBJ whole genome shotgun (WGS) entry which is preliminary data.</text>
</comment>
<evidence type="ECO:0000313" key="2">
    <source>
        <dbReference type="Proteomes" id="UP000070467"/>
    </source>
</evidence>
<protein>
    <submittedName>
        <fullName evidence="1">Uncharacterized protein</fullName>
    </submittedName>
</protein>
<reference evidence="1 2" key="1">
    <citation type="submission" date="2016-01" db="EMBL/GenBank/DDBJ databases">
        <authorList>
            <person name="Mitreva M."/>
            <person name="Pepin K.H."/>
            <person name="Mihindukulasuriya K.A."/>
            <person name="Fulton R."/>
            <person name="Fronick C."/>
            <person name="O'Laughlin M."/>
            <person name="Miner T."/>
            <person name="Herter B."/>
            <person name="Rosa B.A."/>
            <person name="Cordes M."/>
            <person name="Tomlinson C."/>
            <person name="Wollam A."/>
            <person name="Palsikar V.B."/>
            <person name="Mardis E.R."/>
            <person name="Wilson R.K."/>
        </authorList>
    </citation>
    <scope>NUCLEOTIDE SEQUENCE [LARGE SCALE GENOMIC DNA]</scope>
    <source>
        <strain evidence="1 2">KA00071</strain>
    </source>
</reference>
<name>A0ABR5TKB2_9BACL</name>
<organism evidence="1 2">
    <name type="scientific">Gemelliphila asaccharolytica</name>
    <dbReference type="NCBI Taxonomy" id="502393"/>
    <lineage>
        <taxon>Bacteria</taxon>
        <taxon>Bacillati</taxon>
        <taxon>Bacillota</taxon>
        <taxon>Bacilli</taxon>
        <taxon>Bacillales</taxon>
        <taxon>Gemellaceae</taxon>
        <taxon>Gemelliphila</taxon>
    </lineage>
</organism>
<accession>A0ABR5TKB2</accession>
<evidence type="ECO:0000313" key="1">
    <source>
        <dbReference type="EMBL" id="KXB55013.1"/>
    </source>
</evidence>
<keyword evidence="2" id="KW-1185">Reference proteome</keyword>
<dbReference type="Proteomes" id="UP000070467">
    <property type="component" value="Unassembled WGS sequence"/>
</dbReference>
<dbReference type="EMBL" id="LSDB01000078">
    <property type="protein sequence ID" value="KXB55013.1"/>
    <property type="molecule type" value="Genomic_DNA"/>
</dbReference>
<gene>
    <name evidence="1" type="ORF">HMPREF1871_01264</name>
</gene>
<sequence>MMNNKGGFFMRKQFKFISVVFASSILLTPLYNLNYSNNLANSKEKEISTISENEINAIKRGDDN</sequence>